<accession>A0A1Y3P4Q6</accession>
<keyword evidence="4" id="KW-0067">ATP-binding</keyword>
<dbReference type="Gene3D" id="1.10.510.10">
    <property type="entry name" value="Transferase(Phosphotransferase) domain 1"/>
    <property type="match status" value="1"/>
</dbReference>
<dbReference type="PROSITE" id="PS50011">
    <property type="entry name" value="PROTEIN_KINASE_DOM"/>
    <property type="match status" value="1"/>
</dbReference>
<evidence type="ECO:0000256" key="4">
    <source>
        <dbReference type="ARBA" id="ARBA00022840"/>
    </source>
</evidence>
<evidence type="ECO:0000313" key="8">
    <source>
        <dbReference type="EMBL" id="OUM74807.1"/>
    </source>
</evidence>
<dbReference type="PANTHER" id="PTHR43289:SF34">
    <property type="entry name" value="SERINE_THREONINE-PROTEIN KINASE YBDM-RELATED"/>
    <property type="match status" value="1"/>
</dbReference>
<keyword evidence="3 8" id="KW-0418">Kinase</keyword>
<dbReference type="Proteomes" id="UP000195440">
    <property type="component" value="Unassembled WGS sequence"/>
</dbReference>
<keyword evidence="2" id="KW-0547">Nucleotide-binding</keyword>
<dbReference type="InterPro" id="IPR001932">
    <property type="entry name" value="PPM-type_phosphatase-like_dom"/>
</dbReference>
<dbReference type="SUPFAM" id="SSF81606">
    <property type="entry name" value="PP2C-like"/>
    <property type="match status" value="1"/>
</dbReference>
<evidence type="ECO:0000259" key="6">
    <source>
        <dbReference type="PROSITE" id="PS50011"/>
    </source>
</evidence>
<dbReference type="SUPFAM" id="SSF56112">
    <property type="entry name" value="Protein kinase-like (PK-like)"/>
    <property type="match status" value="1"/>
</dbReference>
<dbReference type="RefSeq" id="WP_087265057.1">
    <property type="nucleotide sequence ID" value="NZ_JBJGBV010000003.1"/>
</dbReference>
<keyword evidence="5" id="KW-0812">Transmembrane</keyword>
<evidence type="ECO:0000259" key="7">
    <source>
        <dbReference type="PROSITE" id="PS51746"/>
    </source>
</evidence>
<evidence type="ECO:0000256" key="1">
    <source>
        <dbReference type="ARBA" id="ARBA00022679"/>
    </source>
</evidence>
<keyword evidence="5" id="KW-1133">Transmembrane helix</keyword>
<dbReference type="InterPro" id="IPR036457">
    <property type="entry name" value="PPM-type-like_dom_sf"/>
</dbReference>
<keyword evidence="1" id="KW-0808">Transferase</keyword>
<dbReference type="InterPro" id="IPR008271">
    <property type="entry name" value="Ser/Thr_kinase_AS"/>
</dbReference>
<evidence type="ECO:0000313" key="9">
    <source>
        <dbReference type="Proteomes" id="UP000195440"/>
    </source>
</evidence>
<proteinExistence type="predicted"/>
<dbReference type="SMART" id="SM00331">
    <property type="entry name" value="PP2C_SIG"/>
    <property type="match status" value="1"/>
</dbReference>
<sequence length="552" mass="61950">MSLQLSLAQFSASGPRAENQDAMRLVTPAPELAASKGYLFALADGVSQCVDGALAAQSTLQALALDYYSTPETWGVAQSLDRLLLAQNRWLQANGLLTTLSALVLRGRRFTLAHVGDCRAYRWHAGELQRISEDHVWEQPDMQHVLKRALGLDQYVVMDYLDGELREGERLLLLSDGVWATLGDASIRSILAEQEDLDRAVQTLVSAAHLAGSQDNASAVLIRVDALGQDDLGDALIQLQQWPLPPLLKPGQHFEGWQINSLLAESRQSLLYRVSDPQNQRWLLKTLPGNRHGEPGAGQGLLLEEWFLRRVAGRFFPETHSAPDRQHLYYVMREHPGLSLAQSFTEHGPVSVAQWLGHATQLLRAVGLLHRRNIIHRDIKPENLLLEDNGELRLLDFGLAYCPGLSTLTPGDLPGTPSFIAPEAFHGDEPTPRQDIYAVGVTLYYLLTGHYPYGEIEAFQHRRFGTPTPASRYRPDLPDWLDHNLSKALQADPQLRYETAEQWLLELEQAEHRPLVKRAQPLLEREPLKVWRTVALVSLLVNLVVIVWLMRH</sequence>
<keyword evidence="5" id="KW-0472">Membrane</keyword>
<dbReference type="OrthoDB" id="9801841at2"/>
<dbReference type="PANTHER" id="PTHR43289">
    <property type="entry name" value="MITOGEN-ACTIVATED PROTEIN KINASE KINASE KINASE 20-RELATED"/>
    <property type="match status" value="1"/>
</dbReference>
<keyword evidence="9" id="KW-1185">Reference proteome</keyword>
<dbReference type="Pfam" id="PF13672">
    <property type="entry name" value="PP2C_2"/>
    <property type="match status" value="1"/>
</dbReference>
<dbReference type="InterPro" id="IPR000719">
    <property type="entry name" value="Prot_kinase_dom"/>
</dbReference>
<dbReference type="Gene3D" id="3.60.40.10">
    <property type="entry name" value="PPM-type phosphatase domain"/>
    <property type="match status" value="1"/>
</dbReference>
<dbReference type="PROSITE" id="PS00108">
    <property type="entry name" value="PROTEIN_KINASE_ST"/>
    <property type="match status" value="1"/>
</dbReference>
<dbReference type="CDD" id="cd14014">
    <property type="entry name" value="STKc_PknB_like"/>
    <property type="match status" value="1"/>
</dbReference>
<reference evidence="8 9" key="1">
    <citation type="journal article" date="2017" name="Syst. Appl. Microbiol.">
        <title>Pseudomonas caspiana sp. nov., a citrus pathogen in the Pseudomonas syringae phylogenetic group.</title>
        <authorList>
            <person name="Busquets A."/>
            <person name="Gomila M."/>
            <person name="Beiki F."/>
            <person name="Mulet M."/>
            <person name="Rahimian H."/>
            <person name="Garcia-Valdes E."/>
            <person name="Lalucat J."/>
        </authorList>
    </citation>
    <scope>NUCLEOTIDE SEQUENCE [LARGE SCALE GENOMIC DNA]</scope>
    <source>
        <strain evidence="8 9">FBF102</strain>
    </source>
</reference>
<dbReference type="GO" id="GO:0005524">
    <property type="term" value="F:ATP binding"/>
    <property type="evidence" value="ECO:0007669"/>
    <property type="project" value="UniProtKB-KW"/>
</dbReference>
<evidence type="ECO:0000256" key="3">
    <source>
        <dbReference type="ARBA" id="ARBA00022777"/>
    </source>
</evidence>
<gene>
    <name evidence="8" type="ORF">AUC60_05295</name>
</gene>
<dbReference type="Pfam" id="PF00069">
    <property type="entry name" value="Pkinase"/>
    <property type="match status" value="1"/>
</dbReference>
<dbReference type="EMBL" id="LOHF01000003">
    <property type="protein sequence ID" value="OUM74807.1"/>
    <property type="molecule type" value="Genomic_DNA"/>
</dbReference>
<evidence type="ECO:0000256" key="5">
    <source>
        <dbReference type="SAM" id="Phobius"/>
    </source>
</evidence>
<dbReference type="CDD" id="cd00143">
    <property type="entry name" value="PP2Cc"/>
    <property type="match status" value="1"/>
</dbReference>
<dbReference type="InterPro" id="IPR011009">
    <property type="entry name" value="Kinase-like_dom_sf"/>
</dbReference>
<dbReference type="GO" id="GO:0004674">
    <property type="term" value="F:protein serine/threonine kinase activity"/>
    <property type="evidence" value="ECO:0007669"/>
    <property type="project" value="TreeGrafter"/>
</dbReference>
<comment type="caution">
    <text evidence="8">The sequence shown here is derived from an EMBL/GenBank/DDBJ whole genome shotgun (WGS) entry which is preliminary data.</text>
</comment>
<dbReference type="SMART" id="SM00332">
    <property type="entry name" value="PP2Cc"/>
    <property type="match status" value="1"/>
</dbReference>
<feature type="domain" description="PPM-type phosphatase" evidence="7">
    <location>
        <begin position="6"/>
        <end position="224"/>
    </location>
</feature>
<protein>
    <submittedName>
        <fullName evidence="8">Protein kinase</fullName>
    </submittedName>
</protein>
<organism evidence="8 9">
    <name type="scientific">Pseudomonas caspiana</name>
    <dbReference type="NCBI Taxonomy" id="1451454"/>
    <lineage>
        <taxon>Bacteria</taxon>
        <taxon>Pseudomonadati</taxon>
        <taxon>Pseudomonadota</taxon>
        <taxon>Gammaproteobacteria</taxon>
        <taxon>Pseudomonadales</taxon>
        <taxon>Pseudomonadaceae</taxon>
        <taxon>Pseudomonas</taxon>
    </lineage>
</organism>
<name>A0A1Y3P4Q6_9PSED</name>
<dbReference type="SMART" id="SM00220">
    <property type="entry name" value="S_TKc"/>
    <property type="match status" value="1"/>
</dbReference>
<dbReference type="AlphaFoldDB" id="A0A1Y3P4Q6"/>
<feature type="transmembrane region" description="Helical" evidence="5">
    <location>
        <begin position="530"/>
        <end position="550"/>
    </location>
</feature>
<feature type="domain" description="Protein kinase" evidence="6">
    <location>
        <begin position="257"/>
        <end position="515"/>
    </location>
</feature>
<dbReference type="PROSITE" id="PS51746">
    <property type="entry name" value="PPM_2"/>
    <property type="match status" value="1"/>
</dbReference>
<evidence type="ECO:0000256" key="2">
    <source>
        <dbReference type="ARBA" id="ARBA00022741"/>
    </source>
</evidence>